<dbReference type="PIRSF" id="PIRSF000388">
    <property type="entry name" value="Pantoate_hydroxy_MeTrfase"/>
    <property type="match status" value="1"/>
</dbReference>
<feature type="binding site" evidence="8 11">
    <location>
        <position position="84"/>
    </location>
    <ligand>
        <name>Mg(2+)</name>
        <dbReference type="ChEBI" id="CHEBI:18420"/>
    </ligand>
</feature>
<dbReference type="FunFam" id="3.20.20.60:FF:000003">
    <property type="entry name" value="3-methyl-2-oxobutanoate hydroxymethyltransferase"/>
    <property type="match status" value="1"/>
</dbReference>
<dbReference type="STRING" id="1821621.A8C75_22185"/>
<feature type="binding site" evidence="8 10">
    <location>
        <position position="84"/>
    </location>
    <ligand>
        <name>3-methyl-2-oxobutanoate</name>
        <dbReference type="ChEBI" id="CHEBI:11851"/>
    </ligand>
</feature>
<dbReference type="EC" id="2.1.2.11" evidence="8"/>
<dbReference type="OrthoDB" id="9781789at2"/>
<accession>A0A1A9F580</accession>
<dbReference type="Gene3D" id="3.20.20.60">
    <property type="entry name" value="Phosphoenolpyruvate-binding domains"/>
    <property type="match status" value="1"/>
</dbReference>
<feature type="active site" description="Proton acceptor" evidence="8 9">
    <location>
        <position position="181"/>
    </location>
</feature>
<comment type="function">
    <text evidence="7 8">Catalyzes the reversible reaction in which hydroxymethyl group from 5,10-methylenetetrahydrofolate is transferred onto alpha-ketoisovalerate to form ketopantoate.</text>
</comment>
<dbReference type="GO" id="GO:0008168">
    <property type="term" value="F:methyltransferase activity"/>
    <property type="evidence" value="ECO:0007669"/>
    <property type="project" value="UniProtKB-KW"/>
</dbReference>
<dbReference type="GO" id="GO:0015940">
    <property type="term" value="P:pantothenate biosynthetic process"/>
    <property type="evidence" value="ECO:0007669"/>
    <property type="project" value="UniProtKB-UniRule"/>
</dbReference>
<dbReference type="GO" id="GO:0032259">
    <property type="term" value="P:methylation"/>
    <property type="evidence" value="ECO:0007669"/>
    <property type="project" value="UniProtKB-KW"/>
</dbReference>
<evidence type="ECO:0000313" key="12">
    <source>
        <dbReference type="EMBL" id="ANG64919.1"/>
    </source>
</evidence>
<protein>
    <recommendedName>
        <fullName evidence="8">3-methyl-2-oxobutanoate hydroxymethyltransferase</fullName>
        <ecNumber evidence="8">2.1.2.11</ecNumber>
    </recommendedName>
    <alternativeName>
        <fullName evidence="8">Ketopantoate hydroxymethyltransferase</fullName>
        <shortName evidence="8">KPHMT</shortName>
    </alternativeName>
</protein>
<dbReference type="GO" id="GO:0000287">
    <property type="term" value="F:magnesium ion binding"/>
    <property type="evidence" value="ECO:0007669"/>
    <property type="project" value="TreeGrafter"/>
</dbReference>
<gene>
    <name evidence="8" type="primary">panB</name>
    <name evidence="12" type="ORF">A8C75_22185</name>
</gene>
<feature type="binding site" evidence="8 10">
    <location>
        <begin position="45"/>
        <end position="46"/>
    </location>
    <ligand>
        <name>3-methyl-2-oxobutanoate</name>
        <dbReference type="ChEBI" id="CHEBI:11851"/>
    </ligand>
</feature>
<evidence type="ECO:0000256" key="9">
    <source>
        <dbReference type="PIRSR" id="PIRSR000388-1"/>
    </source>
</evidence>
<evidence type="ECO:0000256" key="11">
    <source>
        <dbReference type="PIRSR" id="PIRSR000388-3"/>
    </source>
</evidence>
<comment type="subunit">
    <text evidence="3 8">Homodecamer; pentamer of dimers.</text>
</comment>
<dbReference type="InterPro" id="IPR003700">
    <property type="entry name" value="Pantoate_hydroxy_MeTrfase"/>
</dbReference>
<dbReference type="Pfam" id="PF02548">
    <property type="entry name" value="Pantoate_transf"/>
    <property type="match status" value="1"/>
</dbReference>
<dbReference type="GO" id="GO:0005737">
    <property type="term" value="C:cytoplasm"/>
    <property type="evidence" value="ECO:0007669"/>
    <property type="project" value="UniProtKB-SubCell"/>
</dbReference>
<reference evidence="12 13" key="2">
    <citation type="journal article" date="2018" name="Int. J. Syst. Evol. Microbiol.">
        <title>Marinobacterium aestuarii sp. nov., a benzene-degrading marine bacterium isolated from estuary sediment.</title>
        <authorList>
            <person name="Bae S.S."/>
            <person name="Jung J."/>
            <person name="Chung D."/>
            <person name="Baek K."/>
        </authorList>
    </citation>
    <scope>NUCLEOTIDE SEQUENCE [LARGE SCALE GENOMIC DNA]</scope>
    <source>
        <strain evidence="12 13">ST58-10</strain>
    </source>
</reference>
<keyword evidence="13" id="KW-1185">Reference proteome</keyword>
<keyword evidence="8" id="KW-0963">Cytoplasm</keyword>
<comment type="similarity">
    <text evidence="2 8">Belongs to the PanB family.</text>
</comment>
<dbReference type="Proteomes" id="UP000078070">
    <property type="component" value="Chromosome"/>
</dbReference>
<dbReference type="NCBIfam" id="NF001452">
    <property type="entry name" value="PRK00311.1"/>
    <property type="match status" value="1"/>
</dbReference>
<name>A0A1A9F580_9GAMM</name>
<keyword evidence="8 11" id="KW-0460">Magnesium</keyword>
<feature type="binding site" evidence="8 10">
    <location>
        <position position="112"/>
    </location>
    <ligand>
        <name>3-methyl-2-oxobutanoate</name>
        <dbReference type="ChEBI" id="CHEBI:11851"/>
    </ligand>
</feature>
<evidence type="ECO:0000256" key="7">
    <source>
        <dbReference type="ARBA" id="ARBA00056497"/>
    </source>
</evidence>
<evidence type="ECO:0000256" key="6">
    <source>
        <dbReference type="ARBA" id="ARBA00022723"/>
    </source>
</evidence>
<dbReference type="RefSeq" id="WP_067386641.1">
    <property type="nucleotide sequence ID" value="NZ_CP015839.1"/>
</dbReference>
<reference evidence="13" key="1">
    <citation type="submission" date="2016-05" db="EMBL/GenBank/DDBJ databases">
        <authorList>
            <person name="Baek K."/>
            <person name="Yang S.-J."/>
        </authorList>
    </citation>
    <scope>NUCLEOTIDE SEQUENCE [LARGE SCALE GENOMIC DNA]</scope>
    <source>
        <strain evidence="13">ST58-10</strain>
    </source>
</reference>
<evidence type="ECO:0000256" key="2">
    <source>
        <dbReference type="ARBA" id="ARBA00008676"/>
    </source>
</evidence>
<keyword evidence="5 8" id="KW-0808">Transferase</keyword>
<keyword evidence="4 8" id="KW-0566">Pantothenate biosynthesis</keyword>
<evidence type="ECO:0000313" key="13">
    <source>
        <dbReference type="Proteomes" id="UP000078070"/>
    </source>
</evidence>
<organism evidence="12 13">
    <name type="scientific">Marinobacterium aestuarii</name>
    <dbReference type="NCBI Taxonomy" id="1821621"/>
    <lineage>
        <taxon>Bacteria</taxon>
        <taxon>Pseudomonadati</taxon>
        <taxon>Pseudomonadota</taxon>
        <taxon>Gammaproteobacteria</taxon>
        <taxon>Oceanospirillales</taxon>
        <taxon>Oceanospirillaceae</taxon>
        <taxon>Marinobacterium</taxon>
    </lineage>
</organism>
<dbReference type="PANTHER" id="PTHR20881">
    <property type="entry name" value="3-METHYL-2-OXOBUTANOATE HYDROXYMETHYLTRANSFERASE"/>
    <property type="match status" value="1"/>
</dbReference>
<dbReference type="NCBIfam" id="TIGR00222">
    <property type="entry name" value="panB"/>
    <property type="match status" value="1"/>
</dbReference>
<dbReference type="InterPro" id="IPR040442">
    <property type="entry name" value="Pyrv_kinase-like_dom_sf"/>
</dbReference>
<sequence>MNNVTLHTLSALKQDGKKFAALTAYDACFAQLVSSAGIEVILVGDSLGMVLQGHDSTLPVTVDEMAYHTRCVASGNQGAMLMSDLPFMSYATPEQAMLNAGILMQAGAHIIKIEGGAWLAESITLLADRGVPVCAHLGLTPQAVNRLGGYRVQGRDETSARQMLDDAILLEQAGASMLLLECVPSQLAGEISRAVSIPVIGIGAGQQTDAQVLVLHDMLGITPGRKPRFVKDFMTEAGSIAGALQSYGDQVRAGTFPADEHGFA</sequence>
<evidence type="ECO:0000256" key="10">
    <source>
        <dbReference type="PIRSR" id="PIRSR000388-2"/>
    </source>
</evidence>
<dbReference type="GO" id="GO:0003864">
    <property type="term" value="F:3-methyl-2-oxobutanoate hydroxymethyltransferase activity"/>
    <property type="evidence" value="ECO:0007669"/>
    <property type="project" value="UniProtKB-UniRule"/>
</dbReference>
<dbReference type="CDD" id="cd06557">
    <property type="entry name" value="KPHMT-like"/>
    <property type="match status" value="1"/>
</dbReference>
<dbReference type="PANTHER" id="PTHR20881:SF0">
    <property type="entry name" value="3-METHYL-2-OXOBUTANOATE HYDROXYMETHYLTRANSFERASE"/>
    <property type="match status" value="1"/>
</dbReference>
<evidence type="ECO:0000256" key="4">
    <source>
        <dbReference type="ARBA" id="ARBA00022655"/>
    </source>
</evidence>
<evidence type="ECO:0000256" key="1">
    <source>
        <dbReference type="ARBA" id="ARBA00005033"/>
    </source>
</evidence>
<dbReference type="SUPFAM" id="SSF51621">
    <property type="entry name" value="Phosphoenolpyruvate/pyruvate domain"/>
    <property type="match status" value="1"/>
</dbReference>
<dbReference type="AlphaFoldDB" id="A0A1A9F580"/>
<keyword evidence="6 8" id="KW-0479">Metal-binding</keyword>
<dbReference type="HAMAP" id="MF_00156">
    <property type="entry name" value="PanB"/>
    <property type="match status" value="1"/>
</dbReference>
<dbReference type="UniPathway" id="UPA00028">
    <property type="reaction ID" value="UER00003"/>
</dbReference>
<comment type="catalytic activity">
    <reaction evidence="8">
        <text>(6R)-5,10-methylene-5,6,7,8-tetrahydrofolate + 3-methyl-2-oxobutanoate + H2O = 2-dehydropantoate + (6S)-5,6,7,8-tetrahydrofolate</text>
        <dbReference type="Rhea" id="RHEA:11824"/>
        <dbReference type="ChEBI" id="CHEBI:11561"/>
        <dbReference type="ChEBI" id="CHEBI:11851"/>
        <dbReference type="ChEBI" id="CHEBI:15377"/>
        <dbReference type="ChEBI" id="CHEBI:15636"/>
        <dbReference type="ChEBI" id="CHEBI:57453"/>
        <dbReference type="EC" id="2.1.2.11"/>
    </reaction>
</comment>
<evidence type="ECO:0000256" key="5">
    <source>
        <dbReference type="ARBA" id="ARBA00022679"/>
    </source>
</evidence>
<evidence type="ECO:0000256" key="3">
    <source>
        <dbReference type="ARBA" id="ARBA00011424"/>
    </source>
</evidence>
<keyword evidence="12" id="KW-0489">Methyltransferase</keyword>
<dbReference type="InterPro" id="IPR015813">
    <property type="entry name" value="Pyrv/PenolPyrv_kinase-like_dom"/>
</dbReference>
<proteinExistence type="inferred from homology"/>
<feature type="binding site" evidence="8 11">
    <location>
        <position position="45"/>
    </location>
    <ligand>
        <name>Mg(2+)</name>
        <dbReference type="ChEBI" id="CHEBI:18420"/>
    </ligand>
</feature>
<evidence type="ECO:0000256" key="8">
    <source>
        <dbReference type="HAMAP-Rule" id="MF_00156"/>
    </source>
</evidence>
<dbReference type="KEGG" id="mars:A8C75_22185"/>
<comment type="subcellular location">
    <subcellularLocation>
        <location evidence="8">Cytoplasm</location>
    </subcellularLocation>
</comment>
<dbReference type="EMBL" id="CP015839">
    <property type="protein sequence ID" value="ANG64919.1"/>
    <property type="molecule type" value="Genomic_DNA"/>
</dbReference>
<comment type="cofactor">
    <cofactor evidence="8 11">
        <name>Mg(2+)</name>
        <dbReference type="ChEBI" id="CHEBI:18420"/>
    </cofactor>
    <text evidence="8 11">Binds 1 Mg(2+) ion per subunit.</text>
</comment>
<comment type="pathway">
    <text evidence="1 8">Cofactor biosynthesis; (R)-pantothenate biosynthesis; (R)-pantoate from 3-methyl-2-oxobutanoate: step 1/2.</text>
</comment>
<feature type="binding site" evidence="8 11">
    <location>
        <position position="114"/>
    </location>
    <ligand>
        <name>Mg(2+)</name>
        <dbReference type="ChEBI" id="CHEBI:18420"/>
    </ligand>
</feature>